<evidence type="ECO:0000256" key="1">
    <source>
        <dbReference type="ARBA" id="ARBA00004383"/>
    </source>
</evidence>
<dbReference type="Gene3D" id="3.30.2420.10">
    <property type="entry name" value="TonB"/>
    <property type="match status" value="1"/>
</dbReference>
<dbReference type="InterPro" id="IPR037682">
    <property type="entry name" value="TonB_C"/>
</dbReference>
<evidence type="ECO:0000256" key="10">
    <source>
        <dbReference type="RuleBase" id="RU362123"/>
    </source>
</evidence>
<keyword evidence="9" id="KW-0472">Membrane</keyword>
<evidence type="ECO:0000256" key="2">
    <source>
        <dbReference type="ARBA" id="ARBA00006555"/>
    </source>
</evidence>
<evidence type="ECO:0000256" key="9">
    <source>
        <dbReference type="ARBA" id="ARBA00023136"/>
    </source>
</evidence>
<dbReference type="Proteomes" id="UP000244441">
    <property type="component" value="Chromosome"/>
</dbReference>
<evidence type="ECO:0000256" key="7">
    <source>
        <dbReference type="ARBA" id="ARBA00022927"/>
    </source>
</evidence>
<dbReference type="EMBL" id="CP026604">
    <property type="protein sequence ID" value="AWB67616.1"/>
    <property type="molecule type" value="Genomic_DNA"/>
</dbReference>
<dbReference type="InterPro" id="IPR006260">
    <property type="entry name" value="TonB/TolA_C"/>
</dbReference>
<dbReference type="AlphaFoldDB" id="A0A2S0VTS1"/>
<comment type="function">
    <text evidence="10">Interacts with outer membrane receptor proteins that carry out high-affinity binding and energy dependent uptake into the periplasmic space of specific substrates. It could act to transduce energy from the cytoplasmic membrane to specific energy-requiring processes in the outer membrane, resulting in the release into the periplasm of ligands bound by these outer membrane proteins.</text>
</comment>
<dbReference type="InterPro" id="IPR051045">
    <property type="entry name" value="TonB-dependent_transducer"/>
</dbReference>
<keyword evidence="4 10" id="KW-1003">Cell membrane</keyword>
<organism evidence="13 14">
    <name type="scientific">Saccharobesus litoralis</name>
    <dbReference type="NCBI Taxonomy" id="2172099"/>
    <lineage>
        <taxon>Bacteria</taxon>
        <taxon>Pseudomonadati</taxon>
        <taxon>Pseudomonadota</taxon>
        <taxon>Gammaproteobacteria</taxon>
        <taxon>Alteromonadales</taxon>
        <taxon>Alteromonadaceae</taxon>
        <taxon>Saccharobesus</taxon>
    </lineage>
</organism>
<dbReference type="Gene3D" id="3.30.1150.10">
    <property type="match status" value="1"/>
</dbReference>
<keyword evidence="14" id="KW-1185">Reference proteome</keyword>
<keyword evidence="5 10" id="KW-0997">Cell inner membrane</keyword>
<evidence type="ECO:0000256" key="8">
    <source>
        <dbReference type="ARBA" id="ARBA00022989"/>
    </source>
</evidence>
<feature type="domain" description="TonB C-terminal" evidence="12">
    <location>
        <begin position="482"/>
        <end position="574"/>
    </location>
</feature>
<dbReference type="NCBIfam" id="TIGR01352">
    <property type="entry name" value="tonB_Cterm"/>
    <property type="match status" value="2"/>
</dbReference>
<name>A0A2S0VTS1_9ALTE</name>
<keyword evidence="6" id="KW-0812">Transmembrane</keyword>
<dbReference type="GO" id="GO:0005886">
    <property type="term" value="C:plasma membrane"/>
    <property type="evidence" value="ECO:0007669"/>
    <property type="project" value="UniProtKB-SubCell"/>
</dbReference>
<dbReference type="GO" id="GO:0015031">
    <property type="term" value="P:protein transport"/>
    <property type="evidence" value="ECO:0007669"/>
    <property type="project" value="UniProtKB-UniRule"/>
</dbReference>
<dbReference type="SUPFAM" id="SSF74653">
    <property type="entry name" value="TolA/TonB C-terminal domain"/>
    <property type="match status" value="2"/>
</dbReference>
<comment type="similarity">
    <text evidence="2 10">Belongs to the TonB family.</text>
</comment>
<dbReference type="GO" id="GO:0015891">
    <property type="term" value="P:siderophore transport"/>
    <property type="evidence" value="ECO:0007669"/>
    <property type="project" value="InterPro"/>
</dbReference>
<dbReference type="GO" id="GO:0030288">
    <property type="term" value="C:outer membrane-bounded periplasmic space"/>
    <property type="evidence" value="ECO:0007669"/>
    <property type="project" value="InterPro"/>
</dbReference>
<reference evidence="13 14" key="1">
    <citation type="submission" date="2018-01" db="EMBL/GenBank/DDBJ databases">
        <title>Genome sequence of a Cantenovulum-like bacteria.</title>
        <authorList>
            <person name="Tan W.R."/>
            <person name="Lau N.-S."/>
            <person name="Go F."/>
            <person name="Amirul A.-A.A."/>
        </authorList>
    </citation>
    <scope>NUCLEOTIDE SEQUENCE [LARGE SCALE GENOMIC DNA]</scope>
    <source>
        <strain evidence="13 14">CCB-QB4</strain>
    </source>
</reference>
<keyword evidence="7 10" id="KW-0653">Protein transport</keyword>
<evidence type="ECO:0000313" key="13">
    <source>
        <dbReference type="EMBL" id="AWB67616.1"/>
    </source>
</evidence>
<dbReference type="KEGG" id="cate:C2869_14725"/>
<dbReference type="SUPFAM" id="SSF81901">
    <property type="entry name" value="HCP-like"/>
    <property type="match status" value="2"/>
</dbReference>
<dbReference type="SMART" id="SM00671">
    <property type="entry name" value="SEL1"/>
    <property type="match status" value="3"/>
</dbReference>
<sequence>MKLSSQKNIFKLFTICFVSLYSHWGMASIDSAKKAFEERNYQIAYEEFMKYARIGNAQAQYYIGLMYYQGKGTKADIYEANAWFGLAREGGYRNAIDMMQRLRRELPSKREAKSVLQDIESLYGEQALSETLFPILTNDNLLEQQLTPLKVKTPQVPDTSGWVLINVNIDENGFVHSPKVLASYPEGVFDTASLSAAREWRFKSQQVGEQMEQINDYVIKFEFKSSNVRSHQKYLRSLNKYTDTLKITARSGNADAQYLLSRLYGQGIMRPKMSDKIRTATAWLLEAAKSGHAKARFELANRLLDGRGVQTDPVKAYLWLEMAANDNYGPALTMLAREILLNYSSEAEYSKAVDMLEKAVIKGDENANQELGIIYATTVYDRHFDPYKSTQIAKSGLVLDDQHPDYLTVMAAAYSAQGSNQKASEVLYQAYASALNRGWPTSRLVSLAQQLAIDLDAQQVVATTANNNNVNVSQKSRVDSGESKPKLVPIDRIGPTYPDTAKDKHIEGWVKLSYSVNRNGLVEDIEILGAQPEEVFDEAAISALKQWRYEPIVENGKTVKVGGYKVKLAFTLQN</sequence>
<dbReference type="PRINTS" id="PR01374">
    <property type="entry name" value="TONBPROTEIN"/>
</dbReference>
<protein>
    <recommendedName>
        <fullName evidence="10">Protein TonB</fullName>
    </recommendedName>
</protein>
<feature type="compositionally biased region" description="Basic and acidic residues" evidence="11">
    <location>
        <begin position="476"/>
        <end position="485"/>
    </location>
</feature>
<dbReference type="InterPro" id="IPR011990">
    <property type="entry name" value="TPR-like_helical_dom_sf"/>
</dbReference>
<dbReference type="GO" id="GO:0031992">
    <property type="term" value="F:energy transducer activity"/>
    <property type="evidence" value="ECO:0007669"/>
    <property type="project" value="InterPro"/>
</dbReference>
<accession>A0A2S0VTS1</accession>
<evidence type="ECO:0000256" key="3">
    <source>
        <dbReference type="ARBA" id="ARBA00022448"/>
    </source>
</evidence>
<dbReference type="PROSITE" id="PS52015">
    <property type="entry name" value="TONB_CTD"/>
    <property type="match status" value="2"/>
</dbReference>
<dbReference type="PANTHER" id="PTHR33446:SF14">
    <property type="entry name" value="PROTEIN TONB"/>
    <property type="match status" value="1"/>
</dbReference>
<proteinExistence type="inferred from homology"/>
<evidence type="ECO:0000256" key="4">
    <source>
        <dbReference type="ARBA" id="ARBA00022475"/>
    </source>
</evidence>
<dbReference type="InterPro" id="IPR003538">
    <property type="entry name" value="TonB"/>
</dbReference>
<feature type="region of interest" description="Disordered" evidence="11">
    <location>
        <begin position="471"/>
        <end position="494"/>
    </location>
</feature>
<dbReference type="Pfam" id="PF08238">
    <property type="entry name" value="Sel1"/>
    <property type="match status" value="3"/>
</dbReference>
<dbReference type="PANTHER" id="PTHR33446">
    <property type="entry name" value="PROTEIN TONB-RELATED"/>
    <property type="match status" value="1"/>
</dbReference>
<dbReference type="GO" id="GO:0055085">
    <property type="term" value="P:transmembrane transport"/>
    <property type="evidence" value="ECO:0007669"/>
    <property type="project" value="InterPro"/>
</dbReference>
<dbReference type="InterPro" id="IPR006597">
    <property type="entry name" value="Sel1-like"/>
</dbReference>
<keyword evidence="10" id="KW-0735">Signal-anchor</keyword>
<keyword evidence="3 10" id="KW-0813">Transport</keyword>
<keyword evidence="8" id="KW-1133">Transmembrane helix</keyword>
<dbReference type="Gene3D" id="1.25.40.10">
    <property type="entry name" value="Tetratricopeptide repeat domain"/>
    <property type="match status" value="2"/>
</dbReference>
<evidence type="ECO:0000313" key="14">
    <source>
        <dbReference type="Proteomes" id="UP000244441"/>
    </source>
</evidence>
<evidence type="ECO:0000259" key="12">
    <source>
        <dbReference type="PROSITE" id="PS52015"/>
    </source>
</evidence>
<evidence type="ECO:0000256" key="5">
    <source>
        <dbReference type="ARBA" id="ARBA00022519"/>
    </source>
</evidence>
<dbReference type="Pfam" id="PF03544">
    <property type="entry name" value="TonB_C"/>
    <property type="match status" value="2"/>
</dbReference>
<gene>
    <name evidence="13" type="ORF">C2869_14725</name>
</gene>
<feature type="domain" description="TonB C-terminal" evidence="12">
    <location>
        <begin position="135"/>
        <end position="232"/>
    </location>
</feature>
<comment type="subcellular location">
    <subcellularLocation>
        <location evidence="1 10">Cell inner membrane</location>
        <topology evidence="1 10">Single-pass membrane protein</topology>
        <orientation evidence="1 10">Periplasmic side</orientation>
    </subcellularLocation>
</comment>
<evidence type="ECO:0000256" key="6">
    <source>
        <dbReference type="ARBA" id="ARBA00022692"/>
    </source>
</evidence>
<evidence type="ECO:0000256" key="11">
    <source>
        <dbReference type="SAM" id="MobiDB-lite"/>
    </source>
</evidence>